<dbReference type="AlphaFoldDB" id="Q47GG6"/>
<dbReference type="EMBL" id="CP000089">
    <property type="protein sequence ID" value="AAZ46065.1"/>
    <property type="molecule type" value="Genomic_DNA"/>
</dbReference>
<name>Q47GG6_DECAR</name>
<accession>Q47GG6</accession>
<dbReference type="HOGENOM" id="CLU_505993_0_0_4"/>
<reference evidence="4" key="1">
    <citation type="submission" date="2005-08" db="EMBL/GenBank/DDBJ databases">
        <title>Complete sequence of Dechloromonas aromatica RCB.</title>
        <authorList>
            <person name="Salinero K.K."/>
            <person name="Copeland A."/>
            <person name="Lucas S."/>
            <person name="Lapidus A."/>
            <person name="Barry K."/>
            <person name="Detter J.C."/>
            <person name="Glavina T."/>
            <person name="Hammon N."/>
            <person name="Israni S."/>
            <person name="Pitluck S."/>
            <person name="Di Bartolo G."/>
            <person name="Trong S."/>
            <person name="Schmutz J."/>
            <person name="Larimer F."/>
            <person name="Land M."/>
            <person name="Ivanova N."/>
            <person name="Richardson P."/>
        </authorList>
    </citation>
    <scope>NUCLEOTIDE SEQUENCE</scope>
    <source>
        <strain evidence="4">RCB</strain>
    </source>
</reference>
<dbReference type="eggNOG" id="ENOG5032CFU">
    <property type="taxonomic scope" value="Bacteria"/>
</dbReference>
<dbReference type="KEGG" id="dar:Daro_1314"/>
<evidence type="ECO:0000256" key="2">
    <source>
        <dbReference type="SAM" id="MobiDB-lite"/>
    </source>
</evidence>
<feature type="region of interest" description="Disordered" evidence="2">
    <location>
        <begin position="373"/>
        <end position="423"/>
    </location>
</feature>
<keyword evidence="3" id="KW-0812">Transmembrane</keyword>
<evidence type="ECO:0000256" key="3">
    <source>
        <dbReference type="SAM" id="Phobius"/>
    </source>
</evidence>
<organism evidence="4">
    <name type="scientific">Dechloromonas aromatica (strain RCB)</name>
    <dbReference type="NCBI Taxonomy" id="159087"/>
    <lineage>
        <taxon>Bacteria</taxon>
        <taxon>Pseudomonadati</taxon>
        <taxon>Pseudomonadota</taxon>
        <taxon>Betaproteobacteria</taxon>
        <taxon>Rhodocyclales</taxon>
        <taxon>Azonexaceae</taxon>
        <taxon>Dechloromonas</taxon>
    </lineage>
</organism>
<keyword evidence="1" id="KW-0175">Coiled coil</keyword>
<feature type="transmembrane region" description="Helical" evidence="3">
    <location>
        <begin position="428"/>
        <end position="451"/>
    </location>
</feature>
<gene>
    <name evidence="4" type="ordered locus">Daro_1314</name>
</gene>
<sequence length="538" mass="59666">MSQWDSRIRDHAVWSELQQTGVSIDRALERGITDAEWVAGLERSRLVIAAVGKRLSSTDPQLVPPGTLGQLNNQLNAMRGQIDSFTQNGNGQHIINGNANADEILIYLGSIPGSTPSEDLTVISEAASNFRKVLEGYLQGALQTQRELEAVSKTNFERLTALEVALTNEQSRLSALLNDQQSQFSSMQDRRASEFSSAHSENQAKFIAALSEQQTQFSAEQDSRRTAFSESQRESQEKVLALLTEYSEKLKKHESEYSEQRDLLEEKHQEHVQLLTASYEGTAAGILKQIEKHRSDVESLLGVIGNLGVTSGYLKVANHARMMLYIWQGVTVLALIGLIIVAFKVAFPSNTPEESYHEKIAMLEKAVKVASSEMASKDKTPPETIKSGQKAITADKGENAATPDISSKNKLSPETTRPDEKSELRDAAFYQGFATRAFLSITFGIFAAYAARQASRFFETEQKNRRRALELEALGPFIEPLDKEQRDQFRLQIGERSFAVPEKEPPTHKDDDPVTALSLLKPKELLDGVVNIIKAAKS</sequence>
<evidence type="ECO:0000256" key="1">
    <source>
        <dbReference type="SAM" id="Coils"/>
    </source>
</evidence>
<feature type="transmembrane region" description="Helical" evidence="3">
    <location>
        <begin position="324"/>
        <end position="347"/>
    </location>
</feature>
<protein>
    <submittedName>
        <fullName evidence="4">Uncharacterized protein</fullName>
    </submittedName>
</protein>
<feature type="coiled-coil region" evidence="1">
    <location>
        <begin position="243"/>
        <end position="270"/>
    </location>
</feature>
<dbReference type="OrthoDB" id="1431451at2"/>
<evidence type="ECO:0000313" key="4">
    <source>
        <dbReference type="EMBL" id="AAZ46065.1"/>
    </source>
</evidence>
<feature type="compositionally biased region" description="Polar residues" evidence="2">
    <location>
        <begin position="404"/>
        <end position="415"/>
    </location>
</feature>
<keyword evidence="3" id="KW-1133">Transmembrane helix</keyword>
<proteinExistence type="predicted"/>
<keyword evidence="3" id="KW-0472">Membrane</keyword>